<name>A0A494W6C0_9SPHN</name>
<dbReference type="Pfam" id="PF02954">
    <property type="entry name" value="HTH_8"/>
    <property type="match status" value="1"/>
</dbReference>
<dbReference type="InterPro" id="IPR002197">
    <property type="entry name" value="HTH_Fis"/>
</dbReference>
<dbReference type="Pfam" id="PF25601">
    <property type="entry name" value="AAA_lid_14"/>
    <property type="match status" value="1"/>
</dbReference>
<evidence type="ECO:0000256" key="6">
    <source>
        <dbReference type="ARBA" id="ARBA00023159"/>
    </source>
</evidence>
<dbReference type="Gene3D" id="1.10.8.60">
    <property type="match status" value="1"/>
</dbReference>
<dbReference type="Gene3D" id="3.40.50.300">
    <property type="entry name" value="P-loop containing nucleotide triphosphate hydrolases"/>
    <property type="match status" value="1"/>
</dbReference>
<gene>
    <name evidence="9" type="ORF">SAMIE_2000100</name>
</gene>
<evidence type="ECO:0000313" key="9">
    <source>
        <dbReference type="EMBL" id="BBE00124.1"/>
    </source>
</evidence>
<dbReference type="InterPro" id="IPR009057">
    <property type="entry name" value="Homeodomain-like_sf"/>
</dbReference>
<dbReference type="SUPFAM" id="SSF52540">
    <property type="entry name" value="P-loop containing nucleoside triphosphate hydrolases"/>
    <property type="match status" value="1"/>
</dbReference>
<reference evidence="9 10" key="1">
    <citation type="submission" date="2018-05" db="EMBL/GenBank/DDBJ databases">
        <title>Complete Genome Sequence of the Nonylphenol-Degrading Bacterium Sphingobium amiense DSM 16289T.</title>
        <authorList>
            <person name="Ootsuka M."/>
            <person name="Nishizawa T."/>
            <person name="Ohta H."/>
        </authorList>
    </citation>
    <scope>NUCLEOTIDE SEQUENCE [LARGE SCALE GENOMIC DNA]</scope>
    <source>
        <strain evidence="9 10">DSM 16289</strain>
        <plasmid evidence="10">psamie_2 dna</plasmid>
    </source>
</reference>
<keyword evidence="7" id="KW-0804">Transcription</keyword>
<dbReference type="AlphaFoldDB" id="A0A494W6C0"/>
<keyword evidence="6" id="KW-0010">Activator</keyword>
<dbReference type="KEGG" id="sami:SAMIE_2000100"/>
<dbReference type="GO" id="GO:0000160">
    <property type="term" value="P:phosphorelay signal transduction system"/>
    <property type="evidence" value="ECO:0007669"/>
    <property type="project" value="UniProtKB-KW"/>
</dbReference>
<dbReference type="InterPro" id="IPR025943">
    <property type="entry name" value="Sigma_54_int_dom_ATP-bd_2"/>
</dbReference>
<dbReference type="FunFam" id="3.40.50.300:FF:000006">
    <property type="entry name" value="DNA-binding transcriptional regulator NtrC"/>
    <property type="match status" value="1"/>
</dbReference>
<dbReference type="GO" id="GO:0043565">
    <property type="term" value="F:sequence-specific DNA binding"/>
    <property type="evidence" value="ECO:0007669"/>
    <property type="project" value="InterPro"/>
</dbReference>
<dbReference type="InterPro" id="IPR002078">
    <property type="entry name" value="Sigma_54_int"/>
</dbReference>
<sequence length="288" mass="31934">MNCAAVPEQLIEAELFGVTKGAYTGATEDRPGRFERADGGTIFLDEIGTLSLPAQGKLLRVLQEREVERLGDSKTRKIDVRVVAATNEDLRKRVEAREFRQDLFYRLNVFPIIIPPLRERRADISLLMEHFLELFTTRHGKPHSGFTQRAIGALFSYSWPGNVRELENMIERGVILAPHGEAIDISHLFTAGEPLDAELLSMAADGSLERSRRGKGISGFYERPDLSGLLDNLIDTGVSLNTVEDLLLEKAISKADGNVSEGARILGLTRPQYAYRLKRRSGGSEDGG</sequence>
<keyword evidence="4" id="KW-0805">Transcription regulation</keyword>
<dbReference type="SUPFAM" id="SSF46689">
    <property type="entry name" value="Homeodomain-like"/>
    <property type="match status" value="1"/>
</dbReference>
<organism evidence="9 10">
    <name type="scientific">Sphingobium amiense</name>
    <dbReference type="NCBI Taxonomy" id="135719"/>
    <lineage>
        <taxon>Bacteria</taxon>
        <taxon>Pseudomonadati</taxon>
        <taxon>Pseudomonadota</taxon>
        <taxon>Alphaproteobacteria</taxon>
        <taxon>Sphingomonadales</taxon>
        <taxon>Sphingomonadaceae</taxon>
        <taxon>Sphingobium</taxon>
    </lineage>
</organism>
<keyword evidence="10" id="KW-1185">Reference proteome</keyword>
<evidence type="ECO:0000256" key="1">
    <source>
        <dbReference type="ARBA" id="ARBA00022741"/>
    </source>
</evidence>
<dbReference type="InterPro" id="IPR027417">
    <property type="entry name" value="P-loop_NTPase"/>
</dbReference>
<dbReference type="Gene3D" id="1.10.10.60">
    <property type="entry name" value="Homeodomain-like"/>
    <property type="match status" value="1"/>
</dbReference>
<keyword evidence="5" id="KW-0238">DNA-binding</keyword>
<dbReference type="InterPro" id="IPR025944">
    <property type="entry name" value="Sigma_54_int_dom_CS"/>
</dbReference>
<dbReference type="InterPro" id="IPR058031">
    <property type="entry name" value="AAA_lid_NorR"/>
</dbReference>
<dbReference type="PROSITE" id="PS00676">
    <property type="entry name" value="SIGMA54_INTERACT_2"/>
    <property type="match status" value="1"/>
</dbReference>
<dbReference type="PRINTS" id="PR01590">
    <property type="entry name" value="HTHFIS"/>
</dbReference>
<evidence type="ECO:0000256" key="5">
    <source>
        <dbReference type="ARBA" id="ARBA00023125"/>
    </source>
</evidence>
<proteinExistence type="predicted"/>
<dbReference type="PANTHER" id="PTHR32071:SF117">
    <property type="entry name" value="PTS-DEPENDENT DIHYDROXYACETONE KINASE OPERON REGULATORY PROTEIN-RELATED"/>
    <property type="match status" value="1"/>
</dbReference>
<evidence type="ECO:0000259" key="8">
    <source>
        <dbReference type="PROSITE" id="PS50045"/>
    </source>
</evidence>
<dbReference type="Proteomes" id="UP000279959">
    <property type="component" value="Plasmid pSAMIE_2"/>
</dbReference>
<keyword evidence="2" id="KW-0067">ATP-binding</keyword>
<feature type="domain" description="Sigma-54 factor interaction" evidence="8">
    <location>
        <begin position="1"/>
        <end position="175"/>
    </location>
</feature>
<dbReference type="Pfam" id="PF00158">
    <property type="entry name" value="Sigma54_activat"/>
    <property type="match status" value="1"/>
</dbReference>
<dbReference type="EMBL" id="AP018665">
    <property type="protein sequence ID" value="BBE00124.1"/>
    <property type="molecule type" value="Genomic_DNA"/>
</dbReference>
<dbReference type="GO" id="GO:0005524">
    <property type="term" value="F:ATP binding"/>
    <property type="evidence" value="ECO:0007669"/>
    <property type="project" value="UniProtKB-KW"/>
</dbReference>
<dbReference type="PROSITE" id="PS00688">
    <property type="entry name" value="SIGMA54_INTERACT_3"/>
    <property type="match status" value="1"/>
</dbReference>
<geneLocation type="plasmid" evidence="10">
    <name>psamie_2 dna</name>
</geneLocation>
<dbReference type="PROSITE" id="PS50045">
    <property type="entry name" value="SIGMA54_INTERACT_4"/>
    <property type="match status" value="1"/>
</dbReference>
<keyword evidence="1" id="KW-0547">Nucleotide-binding</keyword>
<evidence type="ECO:0000256" key="7">
    <source>
        <dbReference type="ARBA" id="ARBA00023163"/>
    </source>
</evidence>
<dbReference type="CDD" id="cd00009">
    <property type="entry name" value="AAA"/>
    <property type="match status" value="1"/>
</dbReference>
<keyword evidence="3" id="KW-0902">Two-component regulatory system</keyword>
<evidence type="ECO:0000256" key="3">
    <source>
        <dbReference type="ARBA" id="ARBA00023012"/>
    </source>
</evidence>
<dbReference type="GO" id="GO:0006355">
    <property type="term" value="P:regulation of DNA-templated transcription"/>
    <property type="evidence" value="ECO:0007669"/>
    <property type="project" value="InterPro"/>
</dbReference>
<protein>
    <submittedName>
        <fullName evidence="9">Sigma-54-dependent Fis family transcriptional regulator</fullName>
    </submittedName>
</protein>
<evidence type="ECO:0000256" key="4">
    <source>
        <dbReference type="ARBA" id="ARBA00023015"/>
    </source>
</evidence>
<dbReference type="PANTHER" id="PTHR32071">
    <property type="entry name" value="TRANSCRIPTIONAL REGULATORY PROTEIN"/>
    <property type="match status" value="1"/>
</dbReference>
<evidence type="ECO:0000313" key="10">
    <source>
        <dbReference type="Proteomes" id="UP000279959"/>
    </source>
</evidence>
<accession>A0A494W6C0</accession>
<evidence type="ECO:0000256" key="2">
    <source>
        <dbReference type="ARBA" id="ARBA00022840"/>
    </source>
</evidence>
<keyword evidence="9" id="KW-0614">Plasmid</keyword>